<keyword evidence="2" id="KW-0472">Membrane</keyword>
<proteinExistence type="predicted"/>
<protein>
    <submittedName>
        <fullName evidence="5">Outer envelope protein 80, chloroplastic</fullName>
    </submittedName>
</protein>
<dbReference type="InterPro" id="IPR039910">
    <property type="entry name" value="D15-like"/>
</dbReference>
<dbReference type="GO" id="GO:0009658">
    <property type="term" value="P:chloroplast organization"/>
    <property type="evidence" value="ECO:0007669"/>
    <property type="project" value="TreeGrafter"/>
</dbReference>
<dbReference type="InterPro" id="IPR000184">
    <property type="entry name" value="Bac_surfAg_D15"/>
</dbReference>
<keyword evidence="1" id="KW-1002">Plastid outer membrane</keyword>
<dbReference type="PANTHER" id="PTHR12815:SF40">
    <property type="entry name" value="OUTER ENVELOPE PROTEIN 36, CHLOROPLASTIC-RELATED"/>
    <property type="match status" value="1"/>
</dbReference>
<dbReference type="Pfam" id="PF01103">
    <property type="entry name" value="Omp85"/>
    <property type="match status" value="1"/>
</dbReference>
<keyword evidence="1" id="KW-0934">Plastid</keyword>
<name>A0A1D1Z986_9ARAE</name>
<sequence length="362" mass="39083">MGAQNSVHAGKAKIDYNVDLTHKIFAPLLVPHLRHSSSNPLSLVIGRLCIKHPDLFGGNEKLDISWDKGLFDSNVLIAVRRPRQDCLARQSFIIQHSIAPEIGLQGPQIDISSRLQWGNIHLCRLSAGMDINEPASSNWISTTSIKLEHVRPLNDEGRSVSRDIDGFPITCSGGSHDNMVVLKQESQYAVVNDSSFSKLNLQMEQGIPVLSKWLIFNKFKFVASSGVKLGPAFLLTSLTGGSIVGDLAPYQAFKIGGLGSVRGYGDGAISSGRSFLVVNGELTIPLAKRLEGALFMDFGTDLGSAHHVPGNPALRQGKSGHGFGLGSGLRLNSQVGQIQLDYAVNNLLRTTIYFGVAVPSHR</sequence>
<keyword evidence="5" id="KW-0946">Virion</keyword>
<evidence type="ECO:0000256" key="3">
    <source>
        <dbReference type="ARBA" id="ARBA00024013"/>
    </source>
</evidence>
<dbReference type="PANTHER" id="PTHR12815">
    <property type="entry name" value="SORTING AND ASSEMBLY MACHINERY SAMM50 PROTEIN FAMILY MEMBER"/>
    <property type="match status" value="1"/>
</dbReference>
<accession>A0A1D1Z986</accession>
<evidence type="ECO:0000313" key="5">
    <source>
        <dbReference type="EMBL" id="JAT63392.1"/>
    </source>
</evidence>
<keyword evidence="5" id="KW-0261">Viral envelope protein</keyword>
<dbReference type="EMBL" id="GDJX01004544">
    <property type="protein sequence ID" value="JAT63392.1"/>
    <property type="molecule type" value="Transcribed_RNA"/>
</dbReference>
<evidence type="ECO:0000256" key="1">
    <source>
        <dbReference type="ARBA" id="ARBA00022805"/>
    </source>
</evidence>
<organism evidence="5">
    <name type="scientific">Anthurium amnicola</name>
    <dbReference type="NCBI Taxonomy" id="1678845"/>
    <lineage>
        <taxon>Eukaryota</taxon>
        <taxon>Viridiplantae</taxon>
        <taxon>Streptophyta</taxon>
        <taxon>Embryophyta</taxon>
        <taxon>Tracheophyta</taxon>
        <taxon>Spermatophyta</taxon>
        <taxon>Magnoliopsida</taxon>
        <taxon>Liliopsida</taxon>
        <taxon>Araceae</taxon>
        <taxon>Pothoideae</taxon>
        <taxon>Potheae</taxon>
        <taxon>Anthurium</taxon>
    </lineage>
</organism>
<dbReference type="AlphaFoldDB" id="A0A1D1Z986"/>
<dbReference type="GO" id="GO:0009793">
    <property type="term" value="P:embryo development ending in seed dormancy"/>
    <property type="evidence" value="ECO:0007669"/>
    <property type="project" value="TreeGrafter"/>
</dbReference>
<feature type="domain" description="Bacterial surface antigen (D15)" evidence="4">
    <location>
        <begin position="124"/>
        <end position="346"/>
    </location>
</feature>
<dbReference type="Gene3D" id="2.40.160.50">
    <property type="entry name" value="membrane protein fhac: a member of the omp85/tpsb transporter family"/>
    <property type="match status" value="1"/>
</dbReference>
<reference evidence="5" key="1">
    <citation type="submission" date="2015-07" db="EMBL/GenBank/DDBJ databases">
        <title>Transcriptome Assembly of Anthurium amnicola.</title>
        <authorList>
            <person name="Suzuki J."/>
        </authorList>
    </citation>
    <scope>NUCLEOTIDE SEQUENCE</scope>
</reference>
<evidence type="ECO:0000259" key="4">
    <source>
        <dbReference type="Pfam" id="PF01103"/>
    </source>
</evidence>
<comment type="subcellular location">
    <subcellularLocation>
        <location evidence="3">Plastid</location>
        <location evidence="3">Chloroplast outer membrane</location>
    </subcellularLocation>
</comment>
<dbReference type="GO" id="GO:0009707">
    <property type="term" value="C:chloroplast outer membrane"/>
    <property type="evidence" value="ECO:0007669"/>
    <property type="project" value="UniProtKB-SubCell"/>
</dbReference>
<evidence type="ECO:0000256" key="2">
    <source>
        <dbReference type="ARBA" id="ARBA00023136"/>
    </source>
</evidence>
<gene>
    <name evidence="5" type="primary">OEP80_11</name>
    <name evidence="5" type="ORF">g.50816</name>
</gene>
<dbReference type="FunFam" id="2.40.160.50:FF:000007">
    <property type="entry name" value="Outer envelope protein 80, chloroplastic"/>
    <property type="match status" value="1"/>
</dbReference>